<dbReference type="InterPro" id="IPR011009">
    <property type="entry name" value="Kinase-like_dom_sf"/>
</dbReference>
<dbReference type="GO" id="GO:0005886">
    <property type="term" value="C:plasma membrane"/>
    <property type="evidence" value="ECO:0007669"/>
    <property type="project" value="TreeGrafter"/>
</dbReference>
<reference evidence="13" key="1">
    <citation type="submission" date="2023-03" db="EMBL/GenBank/DDBJ databases">
        <title>Chromosome-scale reference genome and RAD-based genetic map of yellow starthistle (Centaurea solstitialis) reveal putative structural variation and QTLs associated with invader traits.</title>
        <authorList>
            <person name="Reatini B."/>
            <person name="Cang F.A."/>
            <person name="Jiang Q."/>
            <person name="Mckibben M.T.W."/>
            <person name="Barker M.S."/>
            <person name="Rieseberg L.H."/>
            <person name="Dlugosch K.M."/>
        </authorList>
    </citation>
    <scope>NUCLEOTIDE SEQUENCE</scope>
    <source>
        <strain evidence="13">CAN-66</strain>
        <tissue evidence="13">Leaf</tissue>
    </source>
</reference>
<dbReference type="PROSITE" id="PS50011">
    <property type="entry name" value="PROTEIN_KINASE_DOM"/>
    <property type="match status" value="1"/>
</dbReference>
<dbReference type="Gene3D" id="3.30.200.20">
    <property type="entry name" value="Phosphorylase Kinase, domain 1"/>
    <property type="match status" value="1"/>
</dbReference>
<dbReference type="EMBL" id="JARYMX010000004">
    <property type="protein sequence ID" value="KAJ9554669.1"/>
    <property type="molecule type" value="Genomic_DNA"/>
</dbReference>
<dbReference type="GO" id="GO:0043531">
    <property type="term" value="F:ADP binding"/>
    <property type="evidence" value="ECO:0007669"/>
    <property type="project" value="InterPro"/>
</dbReference>
<comment type="similarity">
    <text evidence="1">Belongs to the protein kinase superfamily. TKL Ser/Thr protein kinase family. ROCO subfamily.</text>
</comment>
<keyword evidence="7" id="KW-0418">Kinase</keyword>
<dbReference type="SMART" id="SM00255">
    <property type="entry name" value="TIR"/>
    <property type="match status" value="1"/>
</dbReference>
<dbReference type="SUPFAM" id="SSF56112">
    <property type="entry name" value="Protein kinase-like (PK-like)"/>
    <property type="match status" value="1"/>
</dbReference>
<comment type="catalytic activity">
    <reaction evidence="9">
        <text>L-threonyl-[protein] + ATP = O-phospho-L-threonyl-[protein] + ADP + H(+)</text>
        <dbReference type="Rhea" id="RHEA:46608"/>
        <dbReference type="Rhea" id="RHEA-COMP:11060"/>
        <dbReference type="Rhea" id="RHEA-COMP:11605"/>
        <dbReference type="ChEBI" id="CHEBI:15378"/>
        <dbReference type="ChEBI" id="CHEBI:30013"/>
        <dbReference type="ChEBI" id="CHEBI:30616"/>
        <dbReference type="ChEBI" id="CHEBI:61977"/>
        <dbReference type="ChEBI" id="CHEBI:456216"/>
        <dbReference type="EC" id="2.7.11.1"/>
    </reaction>
</comment>
<sequence>MTSIGTVKQIPFPDILSATENFDEKNFIASGGFGRVYKGHSEQYGTIAVKRLDFGISWQGQHEFRMEIELLSVYKHENLVSLVGFCDQKEEKILVYKHESNGSLDKLLQSKDLNWIQRLHICLDAAKGLKYLHNDVGHQRRVVHRDVKSSNILLDENMKAKISDFGLSKISATNVSSSFFYSNPCGTIGYIDPEYVTYGVLSEKSDVYAFGVVLFEVMCGRLARLVQYKDKRQFLCILAPNHFEKHTLHEIIYSNIRDQMYPNSLKTFSTLAYHCLTKRRTDRPSMSQIVKKLQKALDQQLGASTSGLRPGAALQQGFSISLDNMTQSGLHTFILTPNKSTCRLMPSLASSSHSTPAYSSQPWKYDVFLSFKQTPTRSTFMGHLCSSLLQQGIYTIYKDEDTLSYGEPISPWLLKAVEGSRIAIVILTQSYPYYSWCLDELVHVMKCKDERGLIVMPIFYQVDPSDIREQNMHYGEALALHESRNKNVESWRKALIDASNLPGWSECSRPGSQRHEPALIKDIVDATLQKLLPELLTSSEDTGLIGLETRMQDLKSQLQIGSGGVRMVGILGSSGSGKSTHASAIYDEIFDKFEGCCFVRNVRDESRRHGLKILQEKVLSNVLKLTEPVVLGSIGEGISMMKSRFCGTNVLIVLDDVDHLDHLKMLAGSEDWFGEGSRIIITTRNKNLLIAHNINIIYEVRLLNEEESIDLFYRHALIGGRHRAKERYHRLSVNMVSKFGGNPSAVKRLASILRGKDMGEWMRASSRLEDTEVDEILELFRTGDDGVESYIESWLGLAASTNEGNG</sequence>
<dbReference type="PANTHER" id="PTHR27003">
    <property type="entry name" value="OS07G0166700 PROTEIN"/>
    <property type="match status" value="1"/>
</dbReference>
<evidence type="ECO:0000256" key="3">
    <source>
        <dbReference type="ARBA" id="ARBA00022527"/>
    </source>
</evidence>
<dbReference type="InterPro" id="IPR042197">
    <property type="entry name" value="Apaf_helical"/>
</dbReference>
<evidence type="ECO:0000256" key="2">
    <source>
        <dbReference type="ARBA" id="ARBA00012513"/>
    </source>
</evidence>
<dbReference type="PRINTS" id="PR00364">
    <property type="entry name" value="DISEASERSIST"/>
</dbReference>
<dbReference type="GO" id="GO:0007165">
    <property type="term" value="P:signal transduction"/>
    <property type="evidence" value="ECO:0007669"/>
    <property type="project" value="InterPro"/>
</dbReference>
<accession>A0AA38T5D4</accession>
<comment type="catalytic activity">
    <reaction evidence="10">
        <text>L-seryl-[protein] + ATP = O-phospho-L-seryl-[protein] + ADP + H(+)</text>
        <dbReference type="Rhea" id="RHEA:17989"/>
        <dbReference type="Rhea" id="RHEA-COMP:9863"/>
        <dbReference type="Rhea" id="RHEA-COMP:11604"/>
        <dbReference type="ChEBI" id="CHEBI:15378"/>
        <dbReference type="ChEBI" id="CHEBI:29999"/>
        <dbReference type="ChEBI" id="CHEBI:30616"/>
        <dbReference type="ChEBI" id="CHEBI:83421"/>
        <dbReference type="ChEBI" id="CHEBI:456216"/>
        <dbReference type="EC" id="2.7.11.1"/>
    </reaction>
</comment>
<dbReference type="Gene3D" id="3.40.50.300">
    <property type="entry name" value="P-loop containing nucleotide triphosphate hydrolases"/>
    <property type="match status" value="1"/>
</dbReference>
<keyword evidence="14" id="KW-1185">Reference proteome</keyword>
<evidence type="ECO:0000256" key="7">
    <source>
        <dbReference type="ARBA" id="ARBA00022777"/>
    </source>
</evidence>
<keyword evidence="3" id="KW-0723">Serine/threonine-protein kinase</keyword>
<dbReference type="SMART" id="SM00220">
    <property type="entry name" value="S_TKc"/>
    <property type="match status" value="1"/>
</dbReference>
<evidence type="ECO:0000256" key="4">
    <source>
        <dbReference type="ARBA" id="ARBA00022614"/>
    </source>
</evidence>
<dbReference type="GO" id="GO:0005524">
    <property type="term" value="F:ATP binding"/>
    <property type="evidence" value="ECO:0007669"/>
    <property type="project" value="UniProtKB-KW"/>
</dbReference>
<dbReference type="InterPro" id="IPR000157">
    <property type="entry name" value="TIR_dom"/>
</dbReference>
<evidence type="ECO:0000313" key="14">
    <source>
        <dbReference type="Proteomes" id="UP001172457"/>
    </source>
</evidence>
<dbReference type="InterPro" id="IPR027417">
    <property type="entry name" value="P-loop_NTPase"/>
</dbReference>
<organism evidence="13 14">
    <name type="scientific">Centaurea solstitialis</name>
    <name type="common">yellow star-thistle</name>
    <dbReference type="NCBI Taxonomy" id="347529"/>
    <lineage>
        <taxon>Eukaryota</taxon>
        <taxon>Viridiplantae</taxon>
        <taxon>Streptophyta</taxon>
        <taxon>Embryophyta</taxon>
        <taxon>Tracheophyta</taxon>
        <taxon>Spermatophyta</taxon>
        <taxon>Magnoliopsida</taxon>
        <taxon>eudicotyledons</taxon>
        <taxon>Gunneridae</taxon>
        <taxon>Pentapetalae</taxon>
        <taxon>asterids</taxon>
        <taxon>campanulids</taxon>
        <taxon>Asterales</taxon>
        <taxon>Asteraceae</taxon>
        <taxon>Carduoideae</taxon>
        <taxon>Cardueae</taxon>
        <taxon>Centaureinae</taxon>
        <taxon>Centaurea</taxon>
    </lineage>
</organism>
<dbReference type="PROSITE" id="PS50104">
    <property type="entry name" value="TIR"/>
    <property type="match status" value="1"/>
</dbReference>
<dbReference type="PANTHER" id="PTHR27003:SF458">
    <property type="entry name" value="TOLL_INTERLEUKIN-1 RECEPTOR HOMOLOGY (TIR) DOMAIN, PROTEIN KINASE-LIKE DOMAIN PROTEIN-RELATED"/>
    <property type="match status" value="1"/>
</dbReference>
<comment type="caution">
    <text evidence="13">The sequence shown here is derived from an EMBL/GenBank/DDBJ whole genome shotgun (WGS) entry which is preliminary data.</text>
</comment>
<dbReference type="InterPro" id="IPR045272">
    <property type="entry name" value="ANXUR1/2-like"/>
</dbReference>
<evidence type="ECO:0000256" key="8">
    <source>
        <dbReference type="ARBA" id="ARBA00022840"/>
    </source>
</evidence>
<evidence type="ECO:0000256" key="1">
    <source>
        <dbReference type="ARBA" id="ARBA00008171"/>
    </source>
</evidence>
<dbReference type="SUPFAM" id="SSF52540">
    <property type="entry name" value="P-loop containing nucleoside triphosphate hydrolases"/>
    <property type="match status" value="1"/>
</dbReference>
<dbReference type="InterPro" id="IPR000719">
    <property type="entry name" value="Prot_kinase_dom"/>
</dbReference>
<name>A0AA38T5D4_9ASTR</name>
<dbReference type="Proteomes" id="UP001172457">
    <property type="component" value="Chromosome 4"/>
</dbReference>
<dbReference type="Pfam" id="PF00931">
    <property type="entry name" value="NB-ARC"/>
    <property type="match status" value="1"/>
</dbReference>
<dbReference type="Pfam" id="PF01582">
    <property type="entry name" value="TIR"/>
    <property type="match status" value="1"/>
</dbReference>
<gene>
    <name evidence="13" type="ORF">OSB04_018714</name>
</gene>
<dbReference type="AlphaFoldDB" id="A0AA38T5D4"/>
<keyword evidence="4" id="KW-0433">Leucine-rich repeat</keyword>
<dbReference type="InterPro" id="IPR035897">
    <property type="entry name" value="Toll_tir_struct_dom_sf"/>
</dbReference>
<dbReference type="EC" id="2.7.11.1" evidence="2"/>
<dbReference type="GO" id="GO:0009506">
    <property type="term" value="C:plasmodesma"/>
    <property type="evidence" value="ECO:0007669"/>
    <property type="project" value="TreeGrafter"/>
</dbReference>
<keyword evidence="6" id="KW-0547">Nucleotide-binding</keyword>
<evidence type="ECO:0000256" key="10">
    <source>
        <dbReference type="ARBA" id="ARBA00048679"/>
    </source>
</evidence>
<keyword evidence="8" id="KW-0067">ATP-binding</keyword>
<feature type="domain" description="Protein kinase" evidence="11">
    <location>
        <begin position="22"/>
        <end position="297"/>
    </location>
</feature>
<dbReference type="Gene3D" id="1.10.510.10">
    <property type="entry name" value="Transferase(Phosphotransferase) domain 1"/>
    <property type="match status" value="1"/>
</dbReference>
<evidence type="ECO:0000256" key="6">
    <source>
        <dbReference type="ARBA" id="ARBA00022741"/>
    </source>
</evidence>
<dbReference type="SUPFAM" id="SSF52200">
    <property type="entry name" value="Toll/Interleukin receptor TIR domain"/>
    <property type="match status" value="1"/>
</dbReference>
<dbReference type="InterPro" id="IPR001245">
    <property type="entry name" value="Ser-Thr/Tyr_kinase_cat_dom"/>
</dbReference>
<dbReference type="GO" id="GO:0004714">
    <property type="term" value="F:transmembrane receptor protein tyrosine kinase activity"/>
    <property type="evidence" value="ECO:0007669"/>
    <property type="project" value="InterPro"/>
</dbReference>
<dbReference type="Gene3D" id="1.10.8.430">
    <property type="entry name" value="Helical domain of apoptotic protease-activating factors"/>
    <property type="match status" value="1"/>
</dbReference>
<dbReference type="FunFam" id="3.30.200.20:FF:000039">
    <property type="entry name" value="receptor-like protein kinase FERONIA"/>
    <property type="match status" value="1"/>
</dbReference>
<evidence type="ECO:0000259" key="11">
    <source>
        <dbReference type="PROSITE" id="PS50011"/>
    </source>
</evidence>
<dbReference type="Pfam" id="PF07714">
    <property type="entry name" value="PK_Tyr_Ser-Thr"/>
    <property type="match status" value="1"/>
</dbReference>
<dbReference type="FunFam" id="1.10.510.10:FF:001023">
    <property type="entry name" value="Os07g0541700 protein"/>
    <property type="match status" value="1"/>
</dbReference>
<evidence type="ECO:0000259" key="12">
    <source>
        <dbReference type="PROSITE" id="PS50104"/>
    </source>
</evidence>
<dbReference type="PROSITE" id="PS00108">
    <property type="entry name" value="PROTEIN_KINASE_ST"/>
    <property type="match status" value="1"/>
</dbReference>
<dbReference type="InterPro" id="IPR002182">
    <property type="entry name" value="NB-ARC"/>
</dbReference>
<feature type="domain" description="TIR" evidence="12">
    <location>
        <begin position="363"/>
        <end position="531"/>
    </location>
</feature>
<evidence type="ECO:0000256" key="9">
    <source>
        <dbReference type="ARBA" id="ARBA00047899"/>
    </source>
</evidence>
<protein>
    <recommendedName>
        <fullName evidence="2">non-specific serine/threonine protein kinase</fullName>
        <ecNumber evidence="2">2.7.11.1</ecNumber>
    </recommendedName>
</protein>
<keyword evidence="5" id="KW-0808">Transferase</keyword>
<proteinExistence type="inferred from homology"/>
<dbReference type="InterPro" id="IPR008271">
    <property type="entry name" value="Ser/Thr_kinase_AS"/>
</dbReference>
<dbReference type="Gene3D" id="3.40.50.10140">
    <property type="entry name" value="Toll/interleukin-1 receptor homology (TIR) domain"/>
    <property type="match status" value="1"/>
</dbReference>
<evidence type="ECO:0000256" key="5">
    <source>
        <dbReference type="ARBA" id="ARBA00022679"/>
    </source>
</evidence>
<dbReference type="GO" id="GO:0004674">
    <property type="term" value="F:protein serine/threonine kinase activity"/>
    <property type="evidence" value="ECO:0007669"/>
    <property type="project" value="UniProtKB-KW"/>
</dbReference>
<evidence type="ECO:0000313" key="13">
    <source>
        <dbReference type="EMBL" id="KAJ9554669.1"/>
    </source>
</evidence>